<feature type="transmembrane region" description="Helical" evidence="2">
    <location>
        <begin position="221"/>
        <end position="244"/>
    </location>
</feature>
<dbReference type="AlphaFoldDB" id="A0A919JK21"/>
<gene>
    <name evidence="3" type="ORF">Ani05nite_44160</name>
</gene>
<proteinExistence type="predicted"/>
<feature type="transmembrane region" description="Helical" evidence="2">
    <location>
        <begin position="180"/>
        <end position="200"/>
    </location>
</feature>
<keyword evidence="2" id="KW-0472">Membrane</keyword>
<dbReference type="RefSeq" id="WP_203770936.1">
    <property type="nucleotide sequence ID" value="NZ_BAAAYJ010000078.1"/>
</dbReference>
<protein>
    <submittedName>
        <fullName evidence="3">Uncharacterized protein</fullName>
    </submittedName>
</protein>
<dbReference type="Proteomes" id="UP000647172">
    <property type="component" value="Unassembled WGS sequence"/>
</dbReference>
<feature type="transmembrane region" description="Helical" evidence="2">
    <location>
        <begin position="150"/>
        <end position="168"/>
    </location>
</feature>
<keyword evidence="4" id="KW-1185">Reference proteome</keyword>
<comment type="caution">
    <text evidence="3">The sequence shown here is derived from an EMBL/GenBank/DDBJ whole genome shotgun (WGS) entry which is preliminary data.</text>
</comment>
<name>A0A919JK21_9ACTN</name>
<evidence type="ECO:0000313" key="4">
    <source>
        <dbReference type="Proteomes" id="UP000647172"/>
    </source>
</evidence>
<keyword evidence="2" id="KW-1133">Transmembrane helix</keyword>
<feature type="transmembrane region" description="Helical" evidence="2">
    <location>
        <begin position="20"/>
        <end position="41"/>
    </location>
</feature>
<evidence type="ECO:0000256" key="1">
    <source>
        <dbReference type="SAM" id="MobiDB-lite"/>
    </source>
</evidence>
<feature type="region of interest" description="Disordered" evidence="1">
    <location>
        <begin position="105"/>
        <end position="126"/>
    </location>
</feature>
<dbReference type="EMBL" id="BOMQ01000053">
    <property type="protein sequence ID" value="GIE50882.1"/>
    <property type="molecule type" value="Genomic_DNA"/>
</dbReference>
<keyword evidence="2" id="KW-0812">Transmembrane</keyword>
<reference evidence="3" key="1">
    <citation type="submission" date="2021-01" db="EMBL/GenBank/DDBJ databases">
        <title>Whole genome shotgun sequence of Actinoplanes nipponensis NBRC 14063.</title>
        <authorList>
            <person name="Komaki H."/>
            <person name="Tamura T."/>
        </authorList>
    </citation>
    <scope>NUCLEOTIDE SEQUENCE</scope>
    <source>
        <strain evidence="3">NBRC 14063</strain>
    </source>
</reference>
<evidence type="ECO:0000256" key="2">
    <source>
        <dbReference type="SAM" id="Phobius"/>
    </source>
</evidence>
<organism evidence="3 4">
    <name type="scientific">Actinoplanes nipponensis</name>
    <dbReference type="NCBI Taxonomy" id="135950"/>
    <lineage>
        <taxon>Bacteria</taxon>
        <taxon>Bacillati</taxon>
        <taxon>Actinomycetota</taxon>
        <taxon>Actinomycetes</taxon>
        <taxon>Micromonosporales</taxon>
        <taxon>Micromonosporaceae</taxon>
        <taxon>Actinoplanes</taxon>
    </lineage>
</organism>
<accession>A0A919JK21</accession>
<evidence type="ECO:0000313" key="3">
    <source>
        <dbReference type="EMBL" id="GIE50882.1"/>
    </source>
</evidence>
<sequence>MTGDAVVQEVGGRPTISWWQVLRVALVVGWVAWACLTWWSAPREATVEQARADIAAGRLTYYEWGNGWEHDSGPVSAFPSGLEQQDGPGPMLLWRTTDGRRHYTTVDNDSVDGEPPAEDGTLYSRPEATRLDQELQAYEPRRPADPPVETVQVGLLIAGTLLVLWALVSAPDPVTGTKWFWFWLVSGVPLGLGMLWWLARERPWRPRAEPRFGPPGRENRLRWWAGIGIGILAGFAVSLAVLGLRGLLGADLVPVVR</sequence>